<protein>
    <submittedName>
        <fullName evidence="1">Phosphoglucomutase</fullName>
        <ecNumber evidence="1">5.4.2.2</ecNumber>
    </submittedName>
</protein>
<dbReference type="GO" id="GO:0004614">
    <property type="term" value="F:phosphoglucomutase activity"/>
    <property type="evidence" value="ECO:0007669"/>
    <property type="project" value="UniProtKB-EC"/>
</dbReference>
<name>A0A2X3E7U3_KLEPN</name>
<reference evidence="1 2" key="1">
    <citation type="submission" date="2018-06" db="EMBL/GenBank/DDBJ databases">
        <authorList>
            <consortium name="Pathogen Informatics"/>
            <person name="Doyle S."/>
        </authorList>
    </citation>
    <scope>NUCLEOTIDE SEQUENCE [LARGE SCALE GENOMIC DNA]</scope>
    <source>
        <strain evidence="1 2">NCTC9128</strain>
    </source>
</reference>
<gene>
    <name evidence="1" type="primary">pgm_4</name>
    <name evidence="1" type="ORF">NCTC9128_04600</name>
</gene>
<dbReference type="EC" id="5.4.2.2" evidence="1"/>
<keyword evidence="1" id="KW-0413">Isomerase</keyword>
<sequence length="35" mass="4162">MNPNHYLAVAINYLFQHRPQWGKEVAVGKRWSPPR</sequence>
<organism evidence="1 2">
    <name type="scientific">Klebsiella pneumoniae</name>
    <dbReference type="NCBI Taxonomy" id="573"/>
    <lineage>
        <taxon>Bacteria</taxon>
        <taxon>Pseudomonadati</taxon>
        <taxon>Pseudomonadota</taxon>
        <taxon>Gammaproteobacteria</taxon>
        <taxon>Enterobacterales</taxon>
        <taxon>Enterobacteriaceae</taxon>
        <taxon>Klebsiella/Raoultella group</taxon>
        <taxon>Klebsiella</taxon>
        <taxon>Klebsiella pneumoniae complex</taxon>
    </lineage>
</organism>
<evidence type="ECO:0000313" key="2">
    <source>
        <dbReference type="Proteomes" id="UP000251088"/>
    </source>
</evidence>
<accession>A0A2X3E7U3</accession>
<dbReference type="Proteomes" id="UP000251088">
    <property type="component" value="Unassembled WGS sequence"/>
</dbReference>
<proteinExistence type="predicted"/>
<dbReference type="AlphaFoldDB" id="A0A2X3E7U3"/>
<evidence type="ECO:0000313" key="1">
    <source>
        <dbReference type="EMBL" id="SQC38468.1"/>
    </source>
</evidence>
<dbReference type="EMBL" id="UAWN01000013">
    <property type="protein sequence ID" value="SQC38468.1"/>
    <property type="molecule type" value="Genomic_DNA"/>
</dbReference>